<feature type="transmembrane region" description="Helical" evidence="6">
    <location>
        <begin position="336"/>
        <end position="364"/>
    </location>
</feature>
<feature type="transmembrane region" description="Helical" evidence="6">
    <location>
        <begin position="12"/>
        <end position="30"/>
    </location>
</feature>
<name>A0A1W6N495_9PROT</name>
<protein>
    <submittedName>
        <fullName evidence="8">MFS transporter</fullName>
    </submittedName>
</protein>
<dbReference type="Gene3D" id="1.20.1250.20">
    <property type="entry name" value="MFS general substrate transporter like domains"/>
    <property type="match status" value="2"/>
</dbReference>
<evidence type="ECO:0000256" key="5">
    <source>
        <dbReference type="ARBA" id="ARBA00023136"/>
    </source>
</evidence>
<comment type="subcellular location">
    <subcellularLocation>
        <location evidence="1">Cell membrane</location>
        <topology evidence="1">Multi-pass membrane protein</topology>
    </subcellularLocation>
</comment>
<dbReference type="InterPro" id="IPR020846">
    <property type="entry name" value="MFS_dom"/>
</dbReference>
<evidence type="ECO:0000256" key="2">
    <source>
        <dbReference type="ARBA" id="ARBA00022475"/>
    </source>
</evidence>
<evidence type="ECO:0000256" key="4">
    <source>
        <dbReference type="ARBA" id="ARBA00022989"/>
    </source>
</evidence>
<feature type="domain" description="Major facilitator superfamily (MFS) profile" evidence="7">
    <location>
        <begin position="12"/>
        <end position="410"/>
    </location>
</feature>
<feature type="transmembrane region" description="Helical" evidence="6">
    <location>
        <begin position="305"/>
        <end position="324"/>
    </location>
</feature>
<feature type="transmembrane region" description="Helical" evidence="6">
    <location>
        <begin position="78"/>
        <end position="96"/>
    </location>
</feature>
<proteinExistence type="predicted"/>
<feature type="transmembrane region" description="Helical" evidence="6">
    <location>
        <begin position="384"/>
        <end position="405"/>
    </location>
</feature>
<feature type="transmembrane region" description="Helical" evidence="6">
    <location>
        <begin position="278"/>
        <end position="299"/>
    </location>
</feature>
<evidence type="ECO:0000313" key="8">
    <source>
        <dbReference type="EMBL" id="ARN84588.1"/>
    </source>
</evidence>
<keyword evidence="4 6" id="KW-1133">Transmembrane helix</keyword>
<evidence type="ECO:0000256" key="3">
    <source>
        <dbReference type="ARBA" id="ARBA00022692"/>
    </source>
</evidence>
<dbReference type="InterPro" id="IPR036259">
    <property type="entry name" value="MFS_trans_sf"/>
</dbReference>
<dbReference type="EMBL" id="CP008743">
    <property type="protein sequence ID" value="ARN84588.1"/>
    <property type="molecule type" value="Genomic_DNA"/>
</dbReference>
<feature type="transmembrane region" description="Helical" evidence="6">
    <location>
        <begin position="134"/>
        <end position="153"/>
    </location>
</feature>
<feature type="transmembrane region" description="Helical" evidence="6">
    <location>
        <begin position="50"/>
        <end position="71"/>
    </location>
</feature>
<evidence type="ECO:0000256" key="1">
    <source>
        <dbReference type="ARBA" id="ARBA00004651"/>
    </source>
</evidence>
<feature type="transmembrane region" description="Helical" evidence="6">
    <location>
        <begin position="251"/>
        <end position="271"/>
    </location>
</feature>
<keyword evidence="5 6" id="KW-0472">Membrane</keyword>
<dbReference type="KEGG" id="naf:GQ61_03850"/>
<dbReference type="Proteomes" id="UP000237351">
    <property type="component" value="Chromosome"/>
</dbReference>
<evidence type="ECO:0000313" key="9">
    <source>
        <dbReference type="Proteomes" id="UP000237351"/>
    </source>
</evidence>
<dbReference type="PANTHER" id="PTHR43124">
    <property type="entry name" value="PURINE EFFLUX PUMP PBUE"/>
    <property type="match status" value="1"/>
</dbReference>
<organism evidence="8 9">
    <name type="scientific">Candidatus Nucleicultrix amoebiphila FS5</name>
    <dbReference type="NCBI Taxonomy" id="1414854"/>
    <lineage>
        <taxon>Bacteria</taxon>
        <taxon>Pseudomonadati</taxon>
        <taxon>Pseudomonadota</taxon>
        <taxon>Alphaproteobacteria</taxon>
        <taxon>Holosporales</taxon>
        <taxon>Candidatus Nucleicultricaceae</taxon>
        <taxon>Candidatus Nucleicultrix</taxon>
    </lineage>
</organism>
<dbReference type="PANTHER" id="PTHR43124:SF3">
    <property type="entry name" value="CHLORAMPHENICOL EFFLUX PUMP RV0191"/>
    <property type="match status" value="1"/>
</dbReference>
<dbReference type="GO" id="GO:0022857">
    <property type="term" value="F:transmembrane transporter activity"/>
    <property type="evidence" value="ECO:0007669"/>
    <property type="project" value="InterPro"/>
</dbReference>
<dbReference type="OrthoDB" id="272777at2"/>
<dbReference type="RefSeq" id="WP_085784032.1">
    <property type="nucleotide sequence ID" value="NZ_CP008743.1"/>
</dbReference>
<feature type="transmembrane region" description="Helical" evidence="6">
    <location>
        <begin position="213"/>
        <end position="231"/>
    </location>
</feature>
<dbReference type="InterPro" id="IPR050189">
    <property type="entry name" value="MFS_Efflux_Transporters"/>
</dbReference>
<keyword evidence="3 6" id="KW-0812">Transmembrane</keyword>
<keyword evidence="2" id="KW-1003">Cell membrane</keyword>
<sequence>MSSVRLKALPWLMWSLPLAFFAYQFILRLWPSLLMQQIMEQFSIEATAFGFLSAMYYFGYASMQIPVAILLDRYGAKLIIALCAILCGLSIFLFTFTNQWGLALLGRFLIGAASAVGFLGVSKAVSLWFPLNRYSTMIGLTFTFGLLGALYGGKPVNYMIDTLGWQKVASIIALFGIALGCFIFIFLKNPPTAKIHKNKITLKDLQKTLKSPALIWLAVANLLMVGSLEGFADVWGINYLISAYKLEKSQAAGLVSFIFIGMLFGGPLLAFLSTHWGVYKVIILCSLGMAGLFIGMLLGTSTMNTFGLSALFFCIGILSCYQVLVFTAGSNLMPAALLGVTVAFLNCINMLGGSFFHTIIGFFMDLFWSGDMANGARVYTTQSYAYSLLTIPVCSIFGGSIVYGMQKLKSSALTT</sequence>
<dbReference type="GO" id="GO:0005886">
    <property type="term" value="C:plasma membrane"/>
    <property type="evidence" value="ECO:0007669"/>
    <property type="project" value="UniProtKB-SubCell"/>
</dbReference>
<feature type="transmembrane region" description="Helical" evidence="6">
    <location>
        <begin position="165"/>
        <end position="187"/>
    </location>
</feature>
<dbReference type="AlphaFoldDB" id="A0A1W6N495"/>
<gene>
    <name evidence="8" type="ORF">GQ61_03850</name>
</gene>
<evidence type="ECO:0000259" key="7">
    <source>
        <dbReference type="PROSITE" id="PS50850"/>
    </source>
</evidence>
<keyword evidence="9" id="KW-1185">Reference proteome</keyword>
<reference evidence="8 9" key="1">
    <citation type="submission" date="2014-06" db="EMBL/GenBank/DDBJ databases">
        <title>The genome of the endonuclear symbiont Nucleicultrix amoebiphila.</title>
        <authorList>
            <person name="Schulz F."/>
            <person name="Horn M."/>
        </authorList>
    </citation>
    <scope>NUCLEOTIDE SEQUENCE [LARGE SCALE GENOMIC DNA]</scope>
    <source>
        <strain evidence="8 9">FS5</strain>
    </source>
</reference>
<dbReference type="InterPro" id="IPR011701">
    <property type="entry name" value="MFS"/>
</dbReference>
<dbReference type="SUPFAM" id="SSF103473">
    <property type="entry name" value="MFS general substrate transporter"/>
    <property type="match status" value="1"/>
</dbReference>
<dbReference type="PROSITE" id="PS50850">
    <property type="entry name" value="MFS"/>
    <property type="match status" value="1"/>
</dbReference>
<evidence type="ECO:0000256" key="6">
    <source>
        <dbReference type="SAM" id="Phobius"/>
    </source>
</evidence>
<dbReference type="STRING" id="1414854.GQ61_03850"/>
<dbReference type="Pfam" id="PF07690">
    <property type="entry name" value="MFS_1"/>
    <property type="match status" value="1"/>
</dbReference>
<feature type="transmembrane region" description="Helical" evidence="6">
    <location>
        <begin position="102"/>
        <end position="122"/>
    </location>
</feature>
<accession>A0A1W6N495</accession>